<dbReference type="KEGG" id="scu:SCE1572_36405"/>
<dbReference type="InterPro" id="IPR001584">
    <property type="entry name" value="Integrase_cat-core"/>
</dbReference>
<accession>S4Y3Z1</accession>
<dbReference type="Proteomes" id="UP000014803">
    <property type="component" value="Chromosome"/>
</dbReference>
<evidence type="ECO:0000313" key="3">
    <source>
        <dbReference type="EMBL" id="AGP39494.1"/>
    </source>
</evidence>
<organism evidence="3 4">
    <name type="scientific">Sorangium cellulosum So0157-2</name>
    <dbReference type="NCBI Taxonomy" id="1254432"/>
    <lineage>
        <taxon>Bacteria</taxon>
        <taxon>Pseudomonadati</taxon>
        <taxon>Myxococcota</taxon>
        <taxon>Polyangia</taxon>
        <taxon>Polyangiales</taxon>
        <taxon>Polyangiaceae</taxon>
        <taxon>Sorangium</taxon>
    </lineage>
</organism>
<dbReference type="SUPFAM" id="SSF53098">
    <property type="entry name" value="Ribonuclease H-like"/>
    <property type="match status" value="1"/>
</dbReference>
<evidence type="ECO:0000259" key="2">
    <source>
        <dbReference type="PROSITE" id="PS50994"/>
    </source>
</evidence>
<dbReference type="GO" id="GO:0003676">
    <property type="term" value="F:nucleic acid binding"/>
    <property type="evidence" value="ECO:0007669"/>
    <property type="project" value="InterPro"/>
</dbReference>
<evidence type="ECO:0000256" key="1">
    <source>
        <dbReference type="ARBA" id="ARBA00009277"/>
    </source>
</evidence>
<reference evidence="3 4" key="1">
    <citation type="journal article" date="2013" name="Sci. Rep.">
        <title>Extraordinary expansion of a Sorangium cellulosum genome from an alkaline milieu.</title>
        <authorList>
            <person name="Han K."/>
            <person name="Li Z.F."/>
            <person name="Peng R."/>
            <person name="Zhu L.P."/>
            <person name="Zhou T."/>
            <person name="Wang L.G."/>
            <person name="Li S.G."/>
            <person name="Zhang X.B."/>
            <person name="Hu W."/>
            <person name="Wu Z.H."/>
            <person name="Qin N."/>
            <person name="Li Y.Z."/>
        </authorList>
    </citation>
    <scope>NUCLEOTIDE SEQUENCE [LARGE SCALE GENOMIC DNA]</scope>
    <source>
        <strain evidence="3 4">So0157-2</strain>
    </source>
</reference>
<dbReference type="eggNOG" id="COG4584">
    <property type="taxonomic scope" value="Bacteria"/>
</dbReference>
<comment type="similarity">
    <text evidence="1">Belongs to the transposase IS21/IS408/IS1162 family.</text>
</comment>
<dbReference type="PANTHER" id="PTHR35004:SF8">
    <property type="entry name" value="TRANSPOSASE RV3428C-RELATED"/>
    <property type="match status" value="1"/>
</dbReference>
<gene>
    <name evidence="3" type="ORF">SCE1572_36405</name>
</gene>
<dbReference type="PATRIC" id="fig|1254432.3.peg.8251"/>
<dbReference type="EMBL" id="CP003969">
    <property type="protein sequence ID" value="AGP39494.1"/>
    <property type="molecule type" value="Genomic_DNA"/>
</dbReference>
<dbReference type="HOGENOM" id="CLU_020626_11_2_7"/>
<dbReference type="NCBIfam" id="NF033546">
    <property type="entry name" value="transpos_IS21"/>
    <property type="match status" value="1"/>
</dbReference>
<dbReference type="InterPro" id="IPR036397">
    <property type="entry name" value="RNaseH_sf"/>
</dbReference>
<dbReference type="GO" id="GO:0015074">
    <property type="term" value="P:DNA integration"/>
    <property type="evidence" value="ECO:0007669"/>
    <property type="project" value="InterPro"/>
</dbReference>
<name>S4Y3Z1_SORCE</name>
<dbReference type="AlphaFoldDB" id="S4Y3Z1"/>
<sequence length="544" mass="61611">MAPGFEEAGMSARRTEMHRLQELVRLHRRGEDCREVARLLGMGPNTERRYRTALSQAGLLEGSAEQIPALEVLKEAVRQHVPSKVAPQQQSSVERWRAYIAARVEEGLKPAAIYDRLRLEERDFSGSRSAVKRMVAALQREQGIRPQDIAIAVETEAGHVAQVDFGYAGRLWDPETKSLRRAWVFVMVLGYSRHLFAQIVFDQKTETWLRLHEEAFRAFGGVPSTMVPDNLKAAVVRAAFGVDEDSGLSRSYRELARHYGFTVDPTPPRAPQKKGKVEASVKYVKRNALAGREGQDVGEVRAALGRWIVEIAGTRQHGTTKRRPLEVFEAEEKSRLQPLPLRPYELVTWKRARVHRDCHVELGGRLYSVPWRLVEREVWLRATSTSVVVYADDEAVARHDRRGAGLRSTLDRHLPDERAALRHRSRAYWEQRADQMGQDVGRFVREVFDADDVLSQLRKVQAIVTHLEKFPQERAQAACRRASHYGNLSYQGVRDILRRGLDFEPSPQSAASAAWSDAPPRFARDLRLLAASRLSSTGGDHGPH</sequence>
<dbReference type="Gene3D" id="3.30.420.10">
    <property type="entry name" value="Ribonuclease H-like superfamily/Ribonuclease H"/>
    <property type="match status" value="1"/>
</dbReference>
<dbReference type="Pfam" id="PF00665">
    <property type="entry name" value="rve"/>
    <property type="match status" value="1"/>
</dbReference>
<dbReference type="InterPro" id="IPR054353">
    <property type="entry name" value="IstA-like_C"/>
</dbReference>
<dbReference type="PANTHER" id="PTHR35004">
    <property type="entry name" value="TRANSPOSASE RV3428C-RELATED"/>
    <property type="match status" value="1"/>
</dbReference>
<dbReference type="PROSITE" id="PS50994">
    <property type="entry name" value="INTEGRASE"/>
    <property type="match status" value="1"/>
</dbReference>
<dbReference type="Pfam" id="PF22483">
    <property type="entry name" value="Mu-transpos_C_2"/>
    <property type="match status" value="1"/>
</dbReference>
<evidence type="ECO:0000313" key="4">
    <source>
        <dbReference type="Proteomes" id="UP000014803"/>
    </source>
</evidence>
<dbReference type="STRING" id="1254432.SCE1572_36405"/>
<dbReference type="InterPro" id="IPR012337">
    <property type="entry name" value="RNaseH-like_sf"/>
</dbReference>
<feature type="domain" description="Integrase catalytic" evidence="2">
    <location>
        <begin position="142"/>
        <end position="332"/>
    </location>
</feature>
<protein>
    <recommendedName>
        <fullName evidence="2">Integrase catalytic domain-containing protein</fullName>
    </recommendedName>
</protein>
<proteinExistence type="inferred from homology"/>